<dbReference type="Pfam" id="PF00534">
    <property type="entry name" value="Glycos_transf_1"/>
    <property type="match status" value="1"/>
</dbReference>
<dbReference type="Proteomes" id="UP000002613">
    <property type="component" value="Chromosome"/>
</dbReference>
<dbReference type="InterPro" id="IPR028098">
    <property type="entry name" value="Glyco_trans_4-like_N"/>
</dbReference>
<evidence type="ECO:0000313" key="4">
    <source>
        <dbReference type="Proteomes" id="UP000002613"/>
    </source>
</evidence>
<accession>D3S241</accession>
<dbReference type="PANTHER" id="PTHR45947">
    <property type="entry name" value="SULFOQUINOVOSYL TRANSFERASE SQD2"/>
    <property type="match status" value="1"/>
</dbReference>
<proteinExistence type="predicted"/>
<dbReference type="Pfam" id="PF13439">
    <property type="entry name" value="Glyco_transf_4"/>
    <property type="match status" value="1"/>
</dbReference>
<dbReference type="GeneID" id="8779963"/>
<name>D3S241_FERPA</name>
<dbReference type="InterPro" id="IPR050194">
    <property type="entry name" value="Glycosyltransferase_grp1"/>
</dbReference>
<evidence type="ECO:0000259" key="1">
    <source>
        <dbReference type="Pfam" id="PF00534"/>
    </source>
</evidence>
<dbReference type="SUPFAM" id="SSF53756">
    <property type="entry name" value="UDP-Glycosyltransferase/glycogen phosphorylase"/>
    <property type="match status" value="1"/>
</dbReference>
<dbReference type="EMBL" id="CP001899">
    <property type="protein sequence ID" value="ADC66532.1"/>
    <property type="molecule type" value="Genomic_DNA"/>
</dbReference>
<dbReference type="CDD" id="cd03801">
    <property type="entry name" value="GT4_PimA-like"/>
    <property type="match status" value="1"/>
</dbReference>
<dbReference type="InterPro" id="IPR001296">
    <property type="entry name" value="Glyco_trans_1"/>
</dbReference>
<dbReference type="HOGENOM" id="CLU_009583_2_1_2"/>
<dbReference type="Gene3D" id="3.40.50.2000">
    <property type="entry name" value="Glycogen Phosphorylase B"/>
    <property type="match status" value="2"/>
</dbReference>
<dbReference type="AlphaFoldDB" id="D3S241"/>
<reference evidence="4" key="1">
    <citation type="submission" date="2010-02" db="EMBL/GenBank/DDBJ databases">
        <title>Complete sequence of Ferroglobus placidus DSM 10642.</title>
        <authorList>
            <consortium name="US DOE Joint Genome Institute"/>
            <person name="Lucas S."/>
            <person name="Copeland A."/>
            <person name="Lapidus A."/>
            <person name="Cheng J.-F."/>
            <person name="Bruce D."/>
            <person name="Goodwin L."/>
            <person name="Pitluck S."/>
            <person name="Saunders E."/>
            <person name="Brettin T."/>
            <person name="Detter J.C."/>
            <person name="Han C."/>
            <person name="Tapia R."/>
            <person name="Larimer F."/>
            <person name="Land M."/>
            <person name="Hauser L."/>
            <person name="Kyrpides N."/>
            <person name="Ivanova N."/>
            <person name="Holmes D."/>
            <person name="Lovley D."/>
            <person name="Kyrpides N."/>
            <person name="Anderson I.J."/>
            <person name="Woyke T."/>
        </authorList>
    </citation>
    <scope>NUCLEOTIDE SEQUENCE [LARGE SCALE GENOMIC DNA]</scope>
    <source>
        <strain evidence="4">DSM 10642 / AEDII12DO</strain>
    </source>
</reference>
<sequence length="355" mass="41002">MKIAYVTPRFHPYIGGVETHVYEIAKRIAKKFDVEVLTTDPGGKLPKVEEIDGITVRRFGSFAPSEAYYFSLELYRYLKKNSERYDLVHAHNYHAFPALFAALTKKKNKFLFTPHYHAAGHSFFRNLLHKPYKLVGRKIFEKADAIICVSNYEKNLVLRNFKVADRMYVIPNGINLDEFKDVGEMKKDKETEKKTILYVGRIEKYKGLDYVVKSLKYLPDNFTLEIVGKGSYKQKIVKLAKKLDVIDRIRFYQDLSRKELIERYVKADTLILLSKHEAYGIVVAEALAAKTPCIVANTSALSEWIDNKNVFGIDYPINVSELARLIERVSNVNVGDVKLLDWDEVVERLVNTYLL</sequence>
<dbReference type="GO" id="GO:0016757">
    <property type="term" value="F:glycosyltransferase activity"/>
    <property type="evidence" value="ECO:0007669"/>
    <property type="project" value="InterPro"/>
</dbReference>
<dbReference type="STRING" id="589924.Ferp_2422"/>
<evidence type="ECO:0000313" key="3">
    <source>
        <dbReference type="EMBL" id="ADC66532.1"/>
    </source>
</evidence>
<gene>
    <name evidence="3" type="ordered locus">Ferp_2422</name>
</gene>
<feature type="domain" description="Glycosyltransferase subfamily 4-like N-terminal" evidence="2">
    <location>
        <begin position="14"/>
        <end position="177"/>
    </location>
</feature>
<evidence type="ECO:0000259" key="2">
    <source>
        <dbReference type="Pfam" id="PF13439"/>
    </source>
</evidence>
<dbReference type="PaxDb" id="589924-Ferp_2422"/>
<dbReference type="KEGG" id="fpl:Ferp_2422"/>
<dbReference type="OrthoDB" id="132546at2157"/>
<organism evidence="3 4">
    <name type="scientific">Ferroglobus placidus (strain DSM 10642 / AEDII12DO)</name>
    <dbReference type="NCBI Taxonomy" id="589924"/>
    <lineage>
        <taxon>Archaea</taxon>
        <taxon>Methanobacteriati</taxon>
        <taxon>Methanobacteriota</taxon>
        <taxon>Archaeoglobi</taxon>
        <taxon>Archaeoglobales</taxon>
        <taxon>Archaeoglobaceae</taxon>
        <taxon>Ferroglobus</taxon>
    </lineage>
</organism>
<feature type="domain" description="Glycosyl transferase family 1" evidence="1">
    <location>
        <begin position="186"/>
        <end position="330"/>
    </location>
</feature>
<dbReference type="PANTHER" id="PTHR45947:SF3">
    <property type="entry name" value="SULFOQUINOVOSYL TRANSFERASE SQD2"/>
    <property type="match status" value="1"/>
</dbReference>
<protein>
    <submittedName>
        <fullName evidence="3">Glycosyl transferase group 1</fullName>
    </submittedName>
</protein>
<reference evidence="3 4" key="2">
    <citation type="journal article" date="2011" name="Stand. Genomic Sci.">
        <title>Complete genome sequence of Ferroglobus placidus AEDII12DO.</title>
        <authorList>
            <person name="Anderson I."/>
            <person name="Risso C."/>
            <person name="Holmes D."/>
            <person name="Lucas S."/>
            <person name="Copeland A."/>
            <person name="Lapidus A."/>
            <person name="Cheng J.F."/>
            <person name="Bruce D."/>
            <person name="Goodwin L."/>
            <person name="Pitluck S."/>
            <person name="Saunders E."/>
            <person name="Brettin T."/>
            <person name="Detter J.C."/>
            <person name="Han C."/>
            <person name="Tapia R."/>
            <person name="Larimer F."/>
            <person name="Land M."/>
            <person name="Hauser L."/>
            <person name="Woyke T."/>
            <person name="Lovley D."/>
            <person name="Kyrpides N."/>
            <person name="Ivanova N."/>
        </authorList>
    </citation>
    <scope>NUCLEOTIDE SEQUENCE [LARGE SCALE GENOMIC DNA]</scope>
    <source>
        <strain evidence="4">DSM 10642 / AEDII12DO</strain>
    </source>
</reference>
<keyword evidence="3" id="KW-0808">Transferase</keyword>
<dbReference type="CAZy" id="GT4">
    <property type="family name" value="Glycosyltransferase Family 4"/>
</dbReference>
<dbReference type="RefSeq" id="WP_012966866.1">
    <property type="nucleotide sequence ID" value="NC_013849.1"/>
</dbReference>
<dbReference type="eggNOG" id="arCOG01403">
    <property type="taxonomic scope" value="Archaea"/>
</dbReference>
<keyword evidence="4" id="KW-1185">Reference proteome</keyword>